<dbReference type="InterPro" id="IPR043128">
    <property type="entry name" value="Rev_trsase/Diguanyl_cyclase"/>
</dbReference>
<proteinExistence type="predicted"/>
<evidence type="ECO:0000313" key="2">
    <source>
        <dbReference type="EMBL" id="KAL0476417.1"/>
    </source>
</evidence>
<dbReference type="Gene3D" id="3.30.70.270">
    <property type="match status" value="1"/>
</dbReference>
<dbReference type="Pfam" id="PF00078">
    <property type="entry name" value="RVT_1"/>
    <property type="match status" value="1"/>
</dbReference>
<dbReference type="InterPro" id="IPR043502">
    <property type="entry name" value="DNA/RNA_pol_sf"/>
</dbReference>
<dbReference type="InterPro" id="IPR000477">
    <property type="entry name" value="RT_dom"/>
</dbReference>
<comment type="caution">
    <text evidence="2">The sequence shown here is derived from an EMBL/GenBank/DDBJ whole genome shotgun (WGS) entry which is preliminary data.</text>
</comment>
<name>A0AAW2YH22_9EUKA</name>
<protein>
    <recommendedName>
        <fullName evidence="1">Reverse transcriptase domain-containing protein</fullName>
    </recommendedName>
</protein>
<accession>A0AAW2YH22</accession>
<evidence type="ECO:0000259" key="1">
    <source>
        <dbReference type="Pfam" id="PF00078"/>
    </source>
</evidence>
<keyword evidence="3" id="KW-1185">Reference proteome</keyword>
<evidence type="ECO:0000313" key="3">
    <source>
        <dbReference type="Proteomes" id="UP001431209"/>
    </source>
</evidence>
<dbReference type="AlphaFoldDB" id="A0AAW2YH22"/>
<dbReference type="EMBL" id="JAOPGA020000036">
    <property type="protein sequence ID" value="KAL0476417.1"/>
    <property type="molecule type" value="Genomic_DNA"/>
</dbReference>
<dbReference type="PANTHER" id="PTHR33050:SF7">
    <property type="entry name" value="RIBONUCLEASE H"/>
    <property type="match status" value="1"/>
</dbReference>
<dbReference type="PANTHER" id="PTHR33050">
    <property type="entry name" value="REVERSE TRANSCRIPTASE DOMAIN-CONTAINING PROTEIN"/>
    <property type="match status" value="1"/>
</dbReference>
<sequence>MLSRSSTLDLSKAYYSIRIHADSQKYLGLHFEGTHYCGRAFRAWTSAFDCQKVTASLAFLICYYILVYYDDVLVCGADEQEVHEKMQRLVQLLEQSKLPINMQKSEFRATRMLEFLQYRLDFGRHAVFVGTSLKKRIFAAVYPFYSEAPSMAAVEHLSSLLSSAVPTHALRNQVRDLISSLSQHVSAGTARELITPLWNIVNACVCTPFEPR</sequence>
<gene>
    <name evidence="2" type="ORF">AKO1_006280</name>
</gene>
<dbReference type="Proteomes" id="UP001431209">
    <property type="component" value="Unassembled WGS sequence"/>
</dbReference>
<dbReference type="SUPFAM" id="SSF56672">
    <property type="entry name" value="DNA/RNA polymerases"/>
    <property type="match status" value="1"/>
</dbReference>
<feature type="domain" description="Reverse transcriptase" evidence="1">
    <location>
        <begin position="6"/>
        <end position="117"/>
    </location>
</feature>
<dbReference type="InterPro" id="IPR052055">
    <property type="entry name" value="Hepadnavirus_pol/RT"/>
</dbReference>
<organism evidence="2 3">
    <name type="scientific">Acrasis kona</name>
    <dbReference type="NCBI Taxonomy" id="1008807"/>
    <lineage>
        <taxon>Eukaryota</taxon>
        <taxon>Discoba</taxon>
        <taxon>Heterolobosea</taxon>
        <taxon>Tetramitia</taxon>
        <taxon>Eutetramitia</taxon>
        <taxon>Acrasidae</taxon>
        <taxon>Acrasis</taxon>
    </lineage>
</organism>
<dbReference type="Gene3D" id="3.10.10.10">
    <property type="entry name" value="HIV Type 1 Reverse Transcriptase, subunit A, domain 1"/>
    <property type="match status" value="1"/>
</dbReference>
<reference evidence="2 3" key="1">
    <citation type="submission" date="2024-03" db="EMBL/GenBank/DDBJ databases">
        <title>The Acrasis kona genome and developmental transcriptomes reveal deep origins of eukaryotic multicellular pathways.</title>
        <authorList>
            <person name="Sheikh S."/>
            <person name="Fu C.-J."/>
            <person name="Brown M.W."/>
            <person name="Baldauf S.L."/>
        </authorList>
    </citation>
    <scope>NUCLEOTIDE SEQUENCE [LARGE SCALE GENOMIC DNA]</scope>
    <source>
        <strain evidence="2 3">ATCC MYA-3509</strain>
    </source>
</reference>